<evidence type="ECO:0000313" key="5">
    <source>
        <dbReference type="Proteomes" id="UP000436858"/>
    </source>
</evidence>
<gene>
    <name evidence="3" type="ORF">DW780_10455</name>
    <name evidence="2" type="ORF">GAN91_26180</name>
    <name evidence="1" type="ORF">GAO51_16625</name>
</gene>
<dbReference type="AlphaFoldDB" id="A0A2J6A783"/>
<proteinExistence type="predicted"/>
<sequence length="67" mass="8006">MLTFNIFIHSSCLKKFLKKQLSPLFQEFRINPFSVYSILPPIRTIDYFSSRNYCNTTNFTVTLKYDN</sequence>
<dbReference type="EMBL" id="QSJP01000007">
    <property type="protein sequence ID" value="RHD88592.1"/>
    <property type="molecule type" value="Genomic_DNA"/>
</dbReference>
<accession>A0A2J6A783</accession>
<name>A0A2J6A783_BACT4</name>
<dbReference type="Proteomes" id="UP000440614">
    <property type="component" value="Unassembled WGS sequence"/>
</dbReference>
<evidence type="ECO:0000313" key="3">
    <source>
        <dbReference type="EMBL" id="RHD88592.1"/>
    </source>
</evidence>
<evidence type="ECO:0000313" key="6">
    <source>
        <dbReference type="Proteomes" id="UP000440614"/>
    </source>
</evidence>
<dbReference type="Proteomes" id="UP000284785">
    <property type="component" value="Unassembled WGS sequence"/>
</dbReference>
<evidence type="ECO:0000313" key="4">
    <source>
        <dbReference type="Proteomes" id="UP000284785"/>
    </source>
</evidence>
<protein>
    <submittedName>
        <fullName evidence="3">Uncharacterized protein</fullName>
    </submittedName>
</protein>
<evidence type="ECO:0000313" key="1">
    <source>
        <dbReference type="EMBL" id="KAB4309908.1"/>
    </source>
</evidence>
<comment type="caution">
    <text evidence="3">The sequence shown here is derived from an EMBL/GenBank/DDBJ whole genome shotgun (WGS) entry which is preliminary data.</text>
</comment>
<organism evidence="3 4">
    <name type="scientific">Bacteroides thetaiotaomicron</name>
    <dbReference type="NCBI Taxonomy" id="818"/>
    <lineage>
        <taxon>Bacteria</taxon>
        <taxon>Pseudomonadati</taxon>
        <taxon>Bacteroidota</taxon>
        <taxon>Bacteroidia</taxon>
        <taxon>Bacteroidales</taxon>
        <taxon>Bacteroidaceae</taxon>
        <taxon>Bacteroides</taxon>
    </lineage>
</organism>
<dbReference type="Proteomes" id="UP000436858">
    <property type="component" value="Unassembled WGS sequence"/>
</dbReference>
<reference evidence="3 4" key="1">
    <citation type="submission" date="2018-08" db="EMBL/GenBank/DDBJ databases">
        <title>A genome reference for cultivated species of the human gut microbiota.</title>
        <authorList>
            <person name="Zou Y."/>
            <person name="Xue W."/>
            <person name="Luo G."/>
        </authorList>
    </citation>
    <scope>NUCLEOTIDE SEQUENCE [LARGE SCALE GENOMIC DNA]</scope>
    <source>
        <strain evidence="3 4">AM30-26</strain>
    </source>
</reference>
<dbReference type="EMBL" id="WCRY01000047">
    <property type="protein sequence ID" value="KAB4470578.1"/>
    <property type="molecule type" value="Genomic_DNA"/>
</dbReference>
<reference evidence="5 6" key="2">
    <citation type="journal article" date="2019" name="Nat. Med.">
        <title>A library of human gut bacterial isolates paired with longitudinal multiomics data enables mechanistic microbiome research.</title>
        <authorList>
            <person name="Poyet M."/>
            <person name="Groussin M."/>
            <person name="Gibbons S.M."/>
            <person name="Avila-Pacheco J."/>
            <person name="Jiang X."/>
            <person name="Kearney S.M."/>
            <person name="Perrotta A.R."/>
            <person name="Berdy B."/>
            <person name="Zhao S."/>
            <person name="Lieberman T.D."/>
            <person name="Swanson P.K."/>
            <person name="Smith M."/>
            <person name="Roesemann S."/>
            <person name="Alexander J.E."/>
            <person name="Rich S.A."/>
            <person name="Livny J."/>
            <person name="Vlamakis H."/>
            <person name="Clish C."/>
            <person name="Bullock K."/>
            <person name="Deik A."/>
            <person name="Scott J."/>
            <person name="Pierce K.A."/>
            <person name="Xavier R.J."/>
            <person name="Alm E.J."/>
        </authorList>
    </citation>
    <scope>NUCLEOTIDE SEQUENCE [LARGE SCALE GENOMIC DNA]</scope>
    <source>
        <strain evidence="2 5">BIOML-A162</strain>
        <strain evidence="1 6">BIOML-A188</strain>
    </source>
</reference>
<dbReference type="EMBL" id="WCSY01000016">
    <property type="protein sequence ID" value="KAB4309908.1"/>
    <property type="molecule type" value="Genomic_DNA"/>
</dbReference>
<evidence type="ECO:0000313" key="2">
    <source>
        <dbReference type="EMBL" id="KAB4470578.1"/>
    </source>
</evidence>